<dbReference type="InterPro" id="IPR008707">
    <property type="entry name" value="B-propeller_PilY1"/>
</dbReference>
<evidence type="ECO:0000259" key="4">
    <source>
        <dbReference type="Pfam" id="PF05567"/>
    </source>
</evidence>
<keyword evidence="1" id="KW-0479">Metal-binding</keyword>
<dbReference type="Pfam" id="PF05567">
    <property type="entry name" value="T4P_PilY1"/>
    <property type="match status" value="1"/>
</dbReference>
<protein>
    <submittedName>
        <fullName evidence="5">Pilus assembly protein PilY</fullName>
    </submittedName>
</protein>
<keyword evidence="3" id="KW-0732">Signal</keyword>
<dbReference type="EMBL" id="JADDOJ010000011">
    <property type="protein sequence ID" value="MBE7939812.1"/>
    <property type="molecule type" value="Genomic_DNA"/>
</dbReference>
<sequence length="1103" mass="114131">MKRLKCLALRLAALALAASAQAQPVNETLSGTATTFDWTPLYGACLTAGTGSGTIPPCVGMPYYQNQTPPSVLSGGLRGRLGSATDPTVPDPPGRGALRLTNGEIGPSPEPQSGQQRGAVVSNFTFPTRKGLQVLFGTVTYGGNAYGRPSVRMGADGLSFFLADGRYPPSIGAPGGDLGYRCGAGTGYGGVRGGYLGIGVDEYGNFAGQTYGPGRVSVLGAGDINWEALSTGWPQLYPDTLTDGQRQEAVQRTCVDSTDIAYLWDYSNPDQPVKTTRQVPYYYKLISDPAPMPQGVVLANQQNARLPLRSRATALKFKLVISQDGVANLNFRVNGGAPQALLRDVDIRSSNGPVPETLRFGFAGSTGAGTNIHEITCFRAETPRQAAGSGASDTGSTGRVFAGSQIFIGSYDEMNWAGDVRALALNVLSNGYVQPATVATWSGSCTLTGGKCPALGTPSPAVDATPWSSRALLTWSGTAGIPLQWASLPQDMQAALDSPAGTGMSRLAYLSGDRSGELGSGSGGFRIRDSVLGDIIHSSPRWVGPPNAGYPDRFADLLAPGAPAPEQPYSSFRSAYAGRTSVVYIGANDGLVHGFRAGRGSYDTAGNFRLGDAASNDGRELLGFMPRRALMGLKGSTAALDFSSPQYAHNLFVDATPGSGDLFYGGAWHTWLVGGLGFGGNPGGVFNSPAAVGLGALYVLDITDPSAFTSANAATLVVDSLDSSGLACASGPDCAAAFGSQVGTPAITRLHNGHWAVLFGNGLNSSAGTAGLFVGLVDPATGRLQVRFIDTGAGPVVNGTGVVTRNGIAEVAPVDLDGDRITDFVYAGDVLGNVWRFDLSAPDPAQWSAFRLASTGRPITTQVVVDKLQGGVPRVVVAFGTGQAWPQTSTSDVSYASGAQALYGLWDWNFAAWNARVAPGAQVRALASAPGGGTLRSQTLSSNAGSSASFGLDYQTLTRFAVCWWGSNACPAANTDIGWTVPLQGAQLIYSPILYGGLVLLNTTIPPVPDPLSCDFLYPTGYTLAVDMASGGGATTPPFGDRSRTVDGVALNGVGTPLVVSYEARLTLITPDASGAGRSTPLNLGPGNAGGMVGRRLNWLKVR</sequence>
<name>A0ABR9SDK4_9BURK</name>
<dbReference type="SUPFAM" id="SSF49899">
    <property type="entry name" value="Concanavalin A-like lectins/glucanases"/>
    <property type="match status" value="1"/>
</dbReference>
<evidence type="ECO:0000256" key="2">
    <source>
        <dbReference type="ARBA" id="ARBA00022837"/>
    </source>
</evidence>
<dbReference type="InterPro" id="IPR013320">
    <property type="entry name" value="ConA-like_dom_sf"/>
</dbReference>
<feature type="signal peptide" evidence="3">
    <location>
        <begin position="1"/>
        <end position="22"/>
    </location>
</feature>
<dbReference type="RefSeq" id="WP_193779359.1">
    <property type="nucleotide sequence ID" value="NZ_JADDOJ010000011.1"/>
</dbReference>
<proteinExistence type="predicted"/>
<comment type="caution">
    <text evidence="5">The sequence shown here is derived from an EMBL/GenBank/DDBJ whole genome shotgun (WGS) entry which is preliminary data.</text>
</comment>
<evidence type="ECO:0000313" key="6">
    <source>
        <dbReference type="Proteomes" id="UP000715965"/>
    </source>
</evidence>
<dbReference type="Proteomes" id="UP000715965">
    <property type="component" value="Unassembled WGS sequence"/>
</dbReference>
<evidence type="ECO:0000313" key="5">
    <source>
        <dbReference type="EMBL" id="MBE7939812.1"/>
    </source>
</evidence>
<organism evidence="5 6">
    <name type="scientific">Ramlibacter aquaticus</name>
    <dbReference type="NCBI Taxonomy" id="2780094"/>
    <lineage>
        <taxon>Bacteria</taxon>
        <taxon>Pseudomonadati</taxon>
        <taxon>Pseudomonadota</taxon>
        <taxon>Betaproteobacteria</taxon>
        <taxon>Burkholderiales</taxon>
        <taxon>Comamonadaceae</taxon>
        <taxon>Ramlibacter</taxon>
    </lineage>
</organism>
<keyword evidence="6" id="KW-1185">Reference proteome</keyword>
<evidence type="ECO:0000256" key="3">
    <source>
        <dbReference type="SAM" id="SignalP"/>
    </source>
</evidence>
<evidence type="ECO:0000256" key="1">
    <source>
        <dbReference type="ARBA" id="ARBA00022723"/>
    </source>
</evidence>
<accession>A0ABR9SDK4</accession>
<feature type="domain" description="PilY1 beta-propeller" evidence="4">
    <location>
        <begin position="532"/>
        <end position="910"/>
    </location>
</feature>
<feature type="chain" id="PRO_5045322049" evidence="3">
    <location>
        <begin position="23"/>
        <end position="1103"/>
    </location>
</feature>
<gene>
    <name evidence="5" type="ORF">IM725_04390</name>
</gene>
<reference evidence="5 6" key="1">
    <citation type="submission" date="2020-10" db="EMBL/GenBank/DDBJ databases">
        <title>Draft genome of Ramlibacter aquaticus LMG 30558.</title>
        <authorList>
            <person name="Props R."/>
        </authorList>
    </citation>
    <scope>NUCLEOTIDE SEQUENCE [LARGE SCALE GENOMIC DNA]</scope>
    <source>
        <strain evidence="5 6">LMG 30558</strain>
    </source>
</reference>
<dbReference type="Gene3D" id="2.60.120.200">
    <property type="match status" value="1"/>
</dbReference>
<keyword evidence="2" id="KW-0106">Calcium</keyword>